<accession>A0ABD2ZYW1</accession>
<evidence type="ECO:0000259" key="1">
    <source>
        <dbReference type="Pfam" id="PF13456"/>
    </source>
</evidence>
<dbReference type="PANTHER" id="PTHR47723">
    <property type="entry name" value="OS05G0353850 PROTEIN"/>
    <property type="match status" value="1"/>
</dbReference>
<dbReference type="EMBL" id="JBJUIK010000007">
    <property type="protein sequence ID" value="KAL3522723.1"/>
    <property type="molecule type" value="Genomic_DNA"/>
</dbReference>
<dbReference type="Gene3D" id="3.30.420.10">
    <property type="entry name" value="Ribonuclease H-like superfamily/Ribonuclease H"/>
    <property type="match status" value="1"/>
</dbReference>
<gene>
    <name evidence="2" type="ORF">ACH5RR_015557</name>
</gene>
<dbReference type="InterPro" id="IPR053151">
    <property type="entry name" value="RNase_H-like"/>
</dbReference>
<evidence type="ECO:0000313" key="3">
    <source>
        <dbReference type="Proteomes" id="UP001630127"/>
    </source>
</evidence>
<dbReference type="PANTHER" id="PTHR47723:SF19">
    <property type="entry name" value="POLYNUCLEOTIDYL TRANSFERASE, RIBONUCLEASE H-LIKE SUPERFAMILY PROTEIN"/>
    <property type="match status" value="1"/>
</dbReference>
<organism evidence="2 3">
    <name type="scientific">Cinchona calisaya</name>
    <dbReference type="NCBI Taxonomy" id="153742"/>
    <lineage>
        <taxon>Eukaryota</taxon>
        <taxon>Viridiplantae</taxon>
        <taxon>Streptophyta</taxon>
        <taxon>Embryophyta</taxon>
        <taxon>Tracheophyta</taxon>
        <taxon>Spermatophyta</taxon>
        <taxon>Magnoliopsida</taxon>
        <taxon>eudicotyledons</taxon>
        <taxon>Gunneridae</taxon>
        <taxon>Pentapetalae</taxon>
        <taxon>asterids</taxon>
        <taxon>lamiids</taxon>
        <taxon>Gentianales</taxon>
        <taxon>Rubiaceae</taxon>
        <taxon>Cinchonoideae</taxon>
        <taxon>Cinchoneae</taxon>
        <taxon>Cinchona</taxon>
    </lineage>
</organism>
<dbReference type="Proteomes" id="UP001630127">
    <property type="component" value="Unassembled WGS sequence"/>
</dbReference>
<dbReference type="InterPro" id="IPR002156">
    <property type="entry name" value="RNaseH_domain"/>
</dbReference>
<dbReference type="AlphaFoldDB" id="A0ABD2ZYW1"/>
<evidence type="ECO:0000313" key="2">
    <source>
        <dbReference type="EMBL" id="KAL3522723.1"/>
    </source>
</evidence>
<reference evidence="2 3" key="1">
    <citation type="submission" date="2024-11" db="EMBL/GenBank/DDBJ databases">
        <title>A near-complete genome assembly of Cinchona calisaya.</title>
        <authorList>
            <person name="Lian D.C."/>
            <person name="Zhao X.W."/>
            <person name="Wei L."/>
        </authorList>
    </citation>
    <scope>NUCLEOTIDE SEQUENCE [LARGE SCALE GENOMIC DNA]</scope>
    <source>
        <tissue evidence="2">Nenye</tissue>
    </source>
</reference>
<keyword evidence="3" id="KW-1185">Reference proteome</keyword>
<proteinExistence type="predicted"/>
<protein>
    <recommendedName>
        <fullName evidence="1">RNase H type-1 domain-containing protein</fullName>
    </recommendedName>
</protein>
<feature type="domain" description="RNase H type-1" evidence="1">
    <location>
        <begin position="3"/>
        <end position="86"/>
    </location>
</feature>
<dbReference type="InterPro" id="IPR036397">
    <property type="entry name" value="RNaseH_sf"/>
</dbReference>
<sequence>MQNKSNMAVEGVALLKGLKICLLKGFHITIIELDSLALLNMLMNLSCSNWSINALLHEDQEIFMLGFQFQHMFHEDSMIVDTLANLGSHTDDCNLFFDSTDTRKSIIGLLRLDKLGISSVRFCKPS</sequence>
<name>A0ABD2ZYW1_9GENT</name>
<dbReference type="Pfam" id="PF13456">
    <property type="entry name" value="RVT_3"/>
    <property type="match status" value="1"/>
</dbReference>
<comment type="caution">
    <text evidence="2">The sequence shown here is derived from an EMBL/GenBank/DDBJ whole genome shotgun (WGS) entry which is preliminary data.</text>
</comment>